<dbReference type="EMBL" id="FCON02000087">
    <property type="protein sequence ID" value="SAL79784.1"/>
    <property type="molecule type" value="Genomic_DNA"/>
</dbReference>
<organism evidence="4 5">
    <name type="scientific">Caballeronia choica</name>
    <dbReference type="NCBI Taxonomy" id="326476"/>
    <lineage>
        <taxon>Bacteria</taxon>
        <taxon>Pseudomonadati</taxon>
        <taxon>Pseudomonadota</taxon>
        <taxon>Betaproteobacteria</taxon>
        <taxon>Burkholderiales</taxon>
        <taxon>Burkholderiaceae</taxon>
        <taxon>Caballeronia</taxon>
    </lineage>
</organism>
<reference evidence="4" key="1">
    <citation type="submission" date="2016-01" db="EMBL/GenBank/DDBJ databases">
        <authorList>
            <person name="Peeters C."/>
        </authorList>
    </citation>
    <scope>NUCLEOTIDE SEQUENCE [LARGE SCALE GENOMIC DNA]</scope>
    <source>
        <strain evidence="4">LMG 22940</strain>
    </source>
</reference>
<feature type="region of interest" description="Disordered" evidence="2">
    <location>
        <begin position="131"/>
        <end position="187"/>
    </location>
</feature>
<dbReference type="Pfam" id="PF11740">
    <property type="entry name" value="KfrA_N"/>
    <property type="match status" value="1"/>
</dbReference>
<evidence type="ECO:0000259" key="3">
    <source>
        <dbReference type="Pfam" id="PF11740"/>
    </source>
</evidence>
<gene>
    <name evidence="4" type="ORF">AWB68_05710</name>
</gene>
<dbReference type="InterPro" id="IPR021104">
    <property type="entry name" value="KfrA_DNA-bd_N"/>
</dbReference>
<feature type="coiled-coil region" evidence="1">
    <location>
        <begin position="212"/>
        <end position="239"/>
    </location>
</feature>
<feature type="domain" description="KfrA N-terminal DNA-binding" evidence="3">
    <location>
        <begin position="4"/>
        <end position="106"/>
    </location>
</feature>
<evidence type="ECO:0000256" key="2">
    <source>
        <dbReference type="SAM" id="MobiDB-lite"/>
    </source>
</evidence>
<evidence type="ECO:0000313" key="5">
    <source>
        <dbReference type="Proteomes" id="UP000054770"/>
    </source>
</evidence>
<comment type="caution">
    <text evidence="4">The sequence shown here is derived from an EMBL/GenBank/DDBJ whole genome shotgun (WGS) entry which is preliminary data.</text>
</comment>
<dbReference type="AlphaFoldDB" id="A0A158KFE6"/>
<dbReference type="Proteomes" id="UP000054770">
    <property type="component" value="Unassembled WGS sequence"/>
</dbReference>
<keyword evidence="1" id="KW-0175">Coiled coil</keyword>
<accession>A0A158KFE6</accession>
<protein>
    <recommendedName>
        <fullName evidence="3">KfrA N-terminal DNA-binding domain-containing protein</fullName>
    </recommendedName>
</protein>
<sequence length="352" mass="39001">MDRNDILQIATRLKNEGRAISPVSVCLEAYGQQLPEIAETLQQWRGERLLSVDALREDLPIPADLREVMRDAIDRFWSAAQQGVRGQVSDEIQALRERAQEAERETGMLYMDLTRTLSEVESCKRKIADLQHGAAQRNAPFEDVSESTPTRGHMSNGHRSSDAAALPDQSHERFGNGAGGIESGSGDWPLSAAAHDIVEARQNVANPDTDRLAAAEARVAAAEEQVRDLEGKLANAREQGNIGSTGPQGHGDMLQRMSEMENAFARERQMLHAKLQECALQSAQWKQQTDQLKNTIEPLKQHSAWLNAQAVGRNALTSRLLEELRRVDPDNELLREPVRQRIIAGATEGAEK</sequence>
<name>A0A158KFE6_9BURK</name>
<proteinExistence type="predicted"/>
<evidence type="ECO:0000256" key="1">
    <source>
        <dbReference type="SAM" id="Coils"/>
    </source>
</evidence>
<keyword evidence="5" id="KW-1185">Reference proteome</keyword>
<evidence type="ECO:0000313" key="4">
    <source>
        <dbReference type="EMBL" id="SAL79784.1"/>
    </source>
</evidence>